<sequence>MAFTERAGTAPSGAHSAAPQLAVLTKAQLKKLRSLSHRIKPLLIIGKNNITDAVLRQADSTIEQRELIKCQVLGESEVTAEEAASDLAEKLGAAVVTVIGNRAVLFRRSHRDDIEHIRLDG</sequence>
<dbReference type="RefSeq" id="WP_007147500.1">
    <property type="nucleotide sequence ID" value="NZ_AKCI01000001.1"/>
</dbReference>
<keyword evidence="1 2" id="KW-0694">RNA-binding</keyword>
<gene>
    <name evidence="4" type="ORF">HMPREF9156_00432</name>
</gene>
<accession>J0DH35</accession>
<dbReference type="STRING" id="857290.HMPREF9156_00432"/>
<evidence type="ECO:0000313" key="4">
    <source>
        <dbReference type="EMBL" id="EJD65668.1"/>
    </source>
</evidence>
<dbReference type="GO" id="GO:0003723">
    <property type="term" value="F:RNA binding"/>
    <property type="evidence" value="ECO:0007669"/>
    <property type="project" value="UniProtKB-UniRule"/>
</dbReference>
<organism evidence="4 5">
    <name type="scientific">Scardovia wiggsiae F0424</name>
    <dbReference type="NCBI Taxonomy" id="857290"/>
    <lineage>
        <taxon>Bacteria</taxon>
        <taxon>Bacillati</taxon>
        <taxon>Actinomycetota</taxon>
        <taxon>Actinomycetes</taxon>
        <taxon>Bifidobacteriales</taxon>
        <taxon>Bifidobacteriaceae</taxon>
        <taxon>Scardovia</taxon>
    </lineage>
</organism>
<dbReference type="InterPro" id="IPR035920">
    <property type="entry name" value="YhbY-like_sf"/>
</dbReference>
<evidence type="ECO:0000259" key="3">
    <source>
        <dbReference type="PROSITE" id="PS51295"/>
    </source>
</evidence>
<dbReference type="PROSITE" id="PS51295">
    <property type="entry name" value="CRM"/>
    <property type="match status" value="1"/>
</dbReference>
<dbReference type="OrthoDB" id="9797519at2"/>
<dbReference type="EMBL" id="AGZS01000001">
    <property type="protein sequence ID" value="EJD65668.1"/>
    <property type="molecule type" value="Genomic_DNA"/>
</dbReference>
<evidence type="ECO:0000313" key="5">
    <source>
        <dbReference type="Proteomes" id="UP000006415"/>
    </source>
</evidence>
<dbReference type="InterPro" id="IPR001890">
    <property type="entry name" value="RNA-binding_CRM"/>
</dbReference>
<dbReference type="HOGENOM" id="CLU_095994_1_1_11"/>
<dbReference type="PANTHER" id="PTHR40065">
    <property type="entry name" value="RNA-BINDING PROTEIN YHBY"/>
    <property type="match status" value="1"/>
</dbReference>
<comment type="caution">
    <text evidence="4">The sequence shown here is derived from an EMBL/GenBank/DDBJ whole genome shotgun (WGS) entry which is preliminary data.</text>
</comment>
<keyword evidence="5" id="KW-1185">Reference proteome</keyword>
<dbReference type="Gene3D" id="3.30.110.60">
    <property type="entry name" value="YhbY-like"/>
    <property type="match status" value="1"/>
</dbReference>
<reference evidence="4 5" key="1">
    <citation type="submission" date="2012-01" db="EMBL/GenBank/DDBJ databases">
        <title>The Genome Sequence of Scardovia wiggsiae F0424.</title>
        <authorList>
            <consortium name="The Broad Institute Genome Sequencing Platform"/>
            <person name="Earl A."/>
            <person name="Ward D."/>
            <person name="Feldgarden M."/>
            <person name="Gevers D."/>
            <person name="Izard J."/>
            <person name="Ganesan A."/>
            <person name="Baranova O.V."/>
            <person name="Blanton J.M."/>
            <person name="Tanner A.C."/>
            <person name="Mathney J."/>
            <person name="Dewhirst F.E."/>
            <person name="Young S.K."/>
            <person name="Zeng Q."/>
            <person name="Gargeya S."/>
            <person name="Fitzgerald M."/>
            <person name="Haas B."/>
            <person name="Abouelleil A."/>
            <person name="Alvarado L."/>
            <person name="Arachchi H.M."/>
            <person name="Berlin A."/>
            <person name="Chapman S.B."/>
            <person name="Gearin G."/>
            <person name="Goldberg J."/>
            <person name="Griggs A."/>
            <person name="Gujja S."/>
            <person name="Hansen M."/>
            <person name="Heiman D."/>
            <person name="Howarth C."/>
            <person name="Larimer J."/>
            <person name="Lui A."/>
            <person name="MacDonald P.J.P."/>
            <person name="McCowen C."/>
            <person name="Montmayeur A."/>
            <person name="Murphy C."/>
            <person name="Neiman D."/>
            <person name="Pearson M."/>
            <person name="Priest M."/>
            <person name="Roberts A."/>
            <person name="Saif S."/>
            <person name="Shea T."/>
            <person name="Sisk P."/>
            <person name="Stolte C."/>
            <person name="Sykes S."/>
            <person name="Wortman J."/>
            <person name="Nusbaum C."/>
            <person name="Birren B."/>
        </authorList>
    </citation>
    <scope>NUCLEOTIDE SEQUENCE [LARGE SCALE GENOMIC DNA]</scope>
    <source>
        <strain evidence="4 5">F0424</strain>
    </source>
</reference>
<dbReference type="eggNOG" id="COG1534">
    <property type="taxonomic scope" value="Bacteria"/>
</dbReference>
<proteinExistence type="predicted"/>
<dbReference type="SMART" id="SM01103">
    <property type="entry name" value="CRS1_YhbY"/>
    <property type="match status" value="1"/>
</dbReference>
<name>J0DH35_9BIFI</name>
<dbReference type="Proteomes" id="UP000006415">
    <property type="component" value="Unassembled WGS sequence"/>
</dbReference>
<dbReference type="InterPro" id="IPR051925">
    <property type="entry name" value="RNA-binding_domain"/>
</dbReference>
<evidence type="ECO:0000256" key="2">
    <source>
        <dbReference type="PROSITE-ProRule" id="PRU00626"/>
    </source>
</evidence>
<dbReference type="PANTHER" id="PTHR40065:SF3">
    <property type="entry name" value="RNA-BINDING PROTEIN YHBY"/>
    <property type="match status" value="1"/>
</dbReference>
<dbReference type="AlphaFoldDB" id="J0DH35"/>
<dbReference type="SUPFAM" id="SSF75471">
    <property type="entry name" value="YhbY-like"/>
    <property type="match status" value="1"/>
</dbReference>
<feature type="domain" description="CRM" evidence="3">
    <location>
        <begin position="22"/>
        <end position="118"/>
    </location>
</feature>
<evidence type="ECO:0000256" key="1">
    <source>
        <dbReference type="ARBA" id="ARBA00022884"/>
    </source>
</evidence>
<protein>
    <submittedName>
        <fullName evidence="4">YhbY family putative RNA-binding protein</fullName>
    </submittedName>
</protein>
<dbReference type="Pfam" id="PF01985">
    <property type="entry name" value="CRS1_YhbY"/>
    <property type="match status" value="1"/>
</dbReference>